<gene>
    <name evidence="2" type="ORF">EGI31_10705</name>
</gene>
<evidence type="ECO:0000313" key="3">
    <source>
        <dbReference type="Proteomes" id="UP001204144"/>
    </source>
</evidence>
<feature type="chain" id="PRO_5042231599" evidence="1">
    <location>
        <begin position="20"/>
        <end position="261"/>
    </location>
</feature>
<evidence type="ECO:0000256" key="1">
    <source>
        <dbReference type="SAM" id="SignalP"/>
    </source>
</evidence>
<evidence type="ECO:0000313" key="2">
    <source>
        <dbReference type="EMBL" id="MCP9763426.1"/>
    </source>
</evidence>
<dbReference type="Proteomes" id="UP001204144">
    <property type="component" value="Unassembled WGS sequence"/>
</dbReference>
<dbReference type="AlphaFoldDB" id="A0AAE3H3U4"/>
<name>A0AAE3H3U4_9BACT</name>
<dbReference type="EMBL" id="RJUF01000028">
    <property type="protein sequence ID" value="MCP9763426.1"/>
    <property type="molecule type" value="Genomic_DNA"/>
</dbReference>
<sequence length="261" mass="30505">MLRIKYLVLALIFCSFTLAGDYRTIPNDSFKAGESYDYKVKYGFLTIGEAEVDVDEKIYMVNNRPCYKVNVLGKTAGMTDVFKVRNTYRSYVDTLAFLPHRFIYSARENSYKRDQVMNFDHQKNEVVKIEKEQSKKFEVPNNIQDVISGYYFLRTIDFSKFTVGQIVSAPLFFDEDLYQMKIKFAGHGIVHTKFGKMRVLKLNPILPKNDLFKGENAIRIWISDDKNRVPLKIEVDFSFGTIDMEIKNYKGVKYPFVWKVS</sequence>
<dbReference type="RefSeq" id="WP_255037209.1">
    <property type="nucleotide sequence ID" value="NZ_RJUF01000028.1"/>
</dbReference>
<feature type="signal peptide" evidence="1">
    <location>
        <begin position="1"/>
        <end position="19"/>
    </location>
</feature>
<keyword evidence="3" id="KW-1185">Reference proteome</keyword>
<organism evidence="2 3">
    <name type="scientific">Lacihabitans soyangensis</name>
    <dbReference type="NCBI Taxonomy" id="869394"/>
    <lineage>
        <taxon>Bacteria</taxon>
        <taxon>Pseudomonadati</taxon>
        <taxon>Bacteroidota</taxon>
        <taxon>Cytophagia</taxon>
        <taxon>Cytophagales</taxon>
        <taxon>Leadbetterellaceae</taxon>
        <taxon>Lacihabitans</taxon>
    </lineage>
</organism>
<dbReference type="InterPro" id="IPR021457">
    <property type="entry name" value="DUF3108"/>
</dbReference>
<dbReference type="Pfam" id="PF11306">
    <property type="entry name" value="DUF3108"/>
    <property type="match status" value="1"/>
</dbReference>
<protein>
    <submittedName>
        <fullName evidence="2">DUF3108 domain-containing protein</fullName>
    </submittedName>
</protein>
<proteinExistence type="predicted"/>
<accession>A0AAE3H3U4</accession>
<reference evidence="2 3" key="1">
    <citation type="submission" date="2018-11" db="EMBL/GenBank/DDBJ databases">
        <title>Novel bacteria species description.</title>
        <authorList>
            <person name="Han J.-H."/>
        </authorList>
    </citation>
    <scope>NUCLEOTIDE SEQUENCE [LARGE SCALE GENOMIC DNA]</scope>
    <source>
        <strain evidence="2 3">KCTC23259</strain>
    </source>
</reference>
<comment type="caution">
    <text evidence="2">The sequence shown here is derived from an EMBL/GenBank/DDBJ whole genome shotgun (WGS) entry which is preliminary data.</text>
</comment>
<keyword evidence="1" id="KW-0732">Signal</keyword>